<dbReference type="Pfam" id="PF11288">
    <property type="entry name" value="DUF3089"/>
    <property type="match status" value="1"/>
</dbReference>
<dbReference type="SUPFAM" id="SSF53474">
    <property type="entry name" value="alpha/beta-Hydrolases"/>
    <property type="match status" value="1"/>
</dbReference>
<keyword evidence="2" id="KW-1185">Reference proteome</keyword>
<dbReference type="AlphaFoldDB" id="A0A2W7RRC0"/>
<dbReference type="EMBL" id="QKZV01000004">
    <property type="protein sequence ID" value="PZX62884.1"/>
    <property type="molecule type" value="Genomic_DNA"/>
</dbReference>
<name>A0A2W7RRC0_9BACT</name>
<dbReference type="InterPro" id="IPR029058">
    <property type="entry name" value="AB_hydrolase_fold"/>
</dbReference>
<dbReference type="InterPro" id="IPR021440">
    <property type="entry name" value="DUF3089"/>
</dbReference>
<evidence type="ECO:0008006" key="3">
    <source>
        <dbReference type="Google" id="ProtNLM"/>
    </source>
</evidence>
<gene>
    <name evidence="1" type="ORF">LX80_01578</name>
</gene>
<protein>
    <recommendedName>
        <fullName evidence="3">DUF3089 family protein</fullName>
    </recommendedName>
</protein>
<reference evidence="1 2" key="1">
    <citation type="submission" date="2018-06" db="EMBL/GenBank/DDBJ databases">
        <title>Genomic Encyclopedia of Archaeal and Bacterial Type Strains, Phase II (KMG-II): from individual species to whole genera.</title>
        <authorList>
            <person name="Goeker M."/>
        </authorList>
    </citation>
    <scope>NUCLEOTIDE SEQUENCE [LARGE SCALE GENOMIC DNA]</scope>
    <source>
        <strain evidence="1 2">DSM 23241</strain>
    </source>
</reference>
<sequence length="346" mass="39646">MRYSIIIFAIFVISCNHSYYRLAKNYSVNNNTNATESPDYSHLDNWAAIPLKHNPSDSVPKPLRNNYFADTLADVFFIHPTTYTDASKAFGWNAPVNDALLNAKTDYSTILYQASIFNAIGRIYAPRYRQAHLSAYFPKTQADSLHALAAFNEAYNDIKKAFEFYLQHYNHGRPIIIASHSQGSTHAIRLIKEFFDGKPLQQQLVVAYVLGMPVPQHSFQNISACNSPQQTGCICSWRSFKEGYLPSYVQKEKFHAIVTNPLTWKASEPDTNRLANKGAVLRNFNAVIPHVVNAVIEKNVLWMDKPHFFGSIFLRTKNYHIADFNFFYVNIRENVAERTKIFLEKK</sequence>
<evidence type="ECO:0000313" key="1">
    <source>
        <dbReference type="EMBL" id="PZX62884.1"/>
    </source>
</evidence>
<evidence type="ECO:0000313" key="2">
    <source>
        <dbReference type="Proteomes" id="UP000249720"/>
    </source>
</evidence>
<proteinExistence type="predicted"/>
<comment type="caution">
    <text evidence="1">The sequence shown here is derived from an EMBL/GenBank/DDBJ whole genome shotgun (WGS) entry which is preliminary data.</text>
</comment>
<accession>A0A2W7RRC0</accession>
<dbReference type="PROSITE" id="PS51257">
    <property type="entry name" value="PROKAR_LIPOPROTEIN"/>
    <property type="match status" value="1"/>
</dbReference>
<dbReference type="Proteomes" id="UP000249720">
    <property type="component" value="Unassembled WGS sequence"/>
</dbReference>
<dbReference type="OrthoDB" id="9794645at2"/>
<dbReference type="RefSeq" id="WP_111294988.1">
    <property type="nucleotide sequence ID" value="NZ_QKZV01000004.1"/>
</dbReference>
<organism evidence="1 2">
    <name type="scientific">Hydrotalea sandarakina</name>
    <dbReference type="NCBI Taxonomy" id="1004304"/>
    <lineage>
        <taxon>Bacteria</taxon>
        <taxon>Pseudomonadati</taxon>
        <taxon>Bacteroidota</taxon>
        <taxon>Chitinophagia</taxon>
        <taxon>Chitinophagales</taxon>
        <taxon>Chitinophagaceae</taxon>
        <taxon>Hydrotalea</taxon>
    </lineage>
</organism>